<dbReference type="SMART" id="SM00382">
    <property type="entry name" value="AAA"/>
    <property type="match status" value="1"/>
</dbReference>
<reference evidence="7 8" key="1">
    <citation type="submission" date="2019-06" db="EMBL/GenBank/DDBJ databases">
        <title>Evolution of Burkholderia multivorans in the lungs of Cystic Fibrosis patients.</title>
        <authorList>
            <person name="Moreira L.M."/>
        </authorList>
    </citation>
    <scope>NUCLEOTIDE SEQUENCE [LARGE SCALE GENOMIC DNA]</scope>
    <source>
        <strain evidence="7 8">VC13239</strain>
    </source>
</reference>
<proteinExistence type="predicted"/>
<organism evidence="7 8">
    <name type="scientific">Burkholderia pseudomultivorans</name>
    <dbReference type="NCBI Taxonomy" id="1207504"/>
    <lineage>
        <taxon>Bacteria</taxon>
        <taxon>Pseudomonadati</taxon>
        <taxon>Pseudomonadota</taxon>
        <taxon>Betaproteobacteria</taxon>
        <taxon>Burkholderiales</taxon>
        <taxon>Burkholderiaceae</taxon>
        <taxon>Burkholderia</taxon>
        <taxon>Burkholderia cepacia complex</taxon>
    </lineage>
</organism>
<dbReference type="InterPro" id="IPR050153">
    <property type="entry name" value="Metal_Ion_Import_ABC"/>
</dbReference>
<dbReference type="Gene3D" id="3.40.50.300">
    <property type="entry name" value="P-loop containing nucleotide triphosphate hydrolases"/>
    <property type="match status" value="1"/>
</dbReference>
<dbReference type="EC" id="3.6.3.-" evidence="7"/>
<evidence type="ECO:0000256" key="3">
    <source>
        <dbReference type="ARBA" id="ARBA00022519"/>
    </source>
</evidence>
<accession>A0ABU2E1J9</accession>
<keyword evidence="2" id="KW-1003">Cell membrane</keyword>
<keyword evidence="3" id="KW-0472">Membrane</keyword>
<dbReference type="PANTHER" id="PTHR42734">
    <property type="entry name" value="METAL TRANSPORT SYSTEM ATP-BINDING PROTEIN TM_0124-RELATED"/>
    <property type="match status" value="1"/>
</dbReference>
<evidence type="ECO:0000256" key="2">
    <source>
        <dbReference type="ARBA" id="ARBA00022475"/>
    </source>
</evidence>
<evidence type="ECO:0000259" key="6">
    <source>
        <dbReference type="PROSITE" id="PS50893"/>
    </source>
</evidence>
<dbReference type="Proteomes" id="UP001248067">
    <property type="component" value="Unassembled WGS sequence"/>
</dbReference>
<sequence>MCHGSEVLVVEGVSVSFPGHTVLHGVGFTMEAGQFCGLIGSNGSGKTTLLRTILGFQKPDAGRIRINGAGGRASIGYVPQQIVLDPYLPLRARDLVALGLDGRRIGLPLPSRRRREAVESTLQAVEAQSFADQRMGDLSGGQQQRVLIGHALIRKPRLLLLDEPLASLDVRSVAGIVGLLHRLCVEQGIAVLLSAHDMNPLLPVMDRIVYLANGHAASGSTQEVVRSEVLGRLYGYHIDVVRVHGRVLVIAAGSPDKSRAQHPHDPVHVARIP</sequence>
<dbReference type="InterPro" id="IPR003439">
    <property type="entry name" value="ABC_transporter-like_ATP-bd"/>
</dbReference>
<dbReference type="GO" id="GO:0005524">
    <property type="term" value="F:ATP binding"/>
    <property type="evidence" value="ECO:0007669"/>
    <property type="project" value="UniProtKB-KW"/>
</dbReference>
<dbReference type="PROSITE" id="PS50893">
    <property type="entry name" value="ABC_TRANSPORTER_2"/>
    <property type="match status" value="1"/>
</dbReference>
<dbReference type="InterPro" id="IPR027417">
    <property type="entry name" value="P-loop_NTPase"/>
</dbReference>
<evidence type="ECO:0000256" key="1">
    <source>
        <dbReference type="ARBA" id="ARBA00022448"/>
    </source>
</evidence>
<keyword evidence="4" id="KW-0547">Nucleotide-binding</keyword>
<feature type="domain" description="ABC transporter" evidence="6">
    <location>
        <begin position="8"/>
        <end position="238"/>
    </location>
</feature>
<dbReference type="EMBL" id="VJSY01000013">
    <property type="protein sequence ID" value="MDR8753718.1"/>
    <property type="molecule type" value="Genomic_DNA"/>
</dbReference>
<dbReference type="SUPFAM" id="SSF52540">
    <property type="entry name" value="P-loop containing nucleoside triphosphate hydrolases"/>
    <property type="match status" value="1"/>
</dbReference>
<name>A0ABU2E1J9_9BURK</name>
<dbReference type="Pfam" id="PF00005">
    <property type="entry name" value="ABC_tran"/>
    <property type="match status" value="1"/>
</dbReference>
<dbReference type="InterPro" id="IPR003593">
    <property type="entry name" value="AAA+_ATPase"/>
</dbReference>
<gene>
    <name evidence="7" type="primary">znuC_1</name>
    <name evidence="7" type="ORF">FEQ00_02133</name>
</gene>
<dbReference type="GO" id="GO:0016787">
    <property type="term" value="F:hydrolase activity"/>
    <property type="evidence" value="ECO:0007669"/>
    <property type="project" value="UniProtKB-KW"/>
</dbReference>
<evidence type="ECO:0000313" key="7">
    <source>
        <dbReference type="EMBL" id="MDR8753718.1"/>
    </source>
</evidence>
<keyword evidence="5 7" id="KW-0067">ATP-binding</keyword>
<evidence type="ECO:0000256" key="4">
    <source>
        <dbReference type="ARBA" id="ARBA00022741"/>
    </source>
</evidence>
<keyword evidence="8" id="KW-1185">Reference proteome</keyword>
<keyword evidence="7" id="KW-0378">Hydrolase</keyword>
<comment type="caution">
    <text evidence="7">The sequence shown here is derived from an EMBL/GenBank/DDBJ whole genome shotgun (WGS) entry which is preliminary data.</text>
</comment>
<protein>
    <submittedName>
        <fullName evidence="7">Zinc import ATP-binding protein ZnuC</fullName>
        <ecNumber evidence="7">3.6.3.-</ecNumber>
    </submittedName>
</protein>
<evidence type="ECO:0000313" key="8">
    <source>
        <dbReference type="Proteomes" id="UP001248067"/>
    </source>
</evidence>
<keyword evidence="3" id="KW-0997">Cell inner membrane</keyword>
<evidence type="ECO:0000256" key="5">
    <source>
        <dbReference type="ARBA" id="ARBA00022840"/>
    </source>
</evidence>
<keyword evidence="1" id="KW-0813">Transport</keyword>
<dbReference type="CDD" id="cd03235">
    <property type="entry name" value="ABC_Metallic_Cations"/>
    <property type="match status" value="1"/>
</dbReference>